<comment type="similarity">
    <text evidence="1">Belongs to the peptidase S45 family.</text>
</comment>
<accession>A0A7D3Y1A4</accession>
<proteinExistence type="inferred from homology"/>
<organism evidence="2 3">
    <name type="scientific">Kroppenstedtia pulmonis</name>
    <dbReference type="NCBI Taxonomy" id="1380685"/>
    <lineage>
        <taxon>Bacteria</taxon>
        <taxon>Bacillati</taxon>
        <taxon>Bacillota</taxon>
        <taxon>Bacilli</taxon>
        <taxon>Bacillales</taxon>
        <taxon>Thermoactinomycetaceae</taxon>
        <taxon>Kroppenstedtia</taxon>
    </lineage>
</organism>
<protein>
    <submittedName>
        <fullName evidence="2">Penicillin acylase family protein</fullName>
    </submittedName>
</protein>
<dbReference type="GO" id="GO:0016811">
    <property type="term" value="F:hydrolase activity, acting on carbon-nitrogen (but not peptide) bonds, in linear amides"/>
    <property type="evidence" value="ECO:0007669"/>
    <property type="project" value="InterPro"/>
</dbReference>
<sequence length="244" mass="29129">MRNHIRHLCLTVKIIRLWLKKRKVKRDSTQTLFFPGMLYPVKVHWDERGIPHITARTNHDAYWVQGYITAQDRLWQMDVSRRMVSGRLAEIMGSGVVGMDKLFRTLSLRITAEKSWALYSTEVQTWIKSYCQGVNTYLEETRSTKEWPIEFLLLDYEPEKWTPEDTLSIGRLLSYQLSHNMMNELFYYNVHKELGEEALLSLWEIYKKNRQPLTIEHELIAKLVNNFKRKMIRVKEIDHKIVSL</sequence>
<name>A0A7D3Y1A4_9BACL</name>
<dbReference type="Gene3D" id="1.10.439.10">
    <property type="entry name" value="Penicillin Amidohydrolase, domain 1"/>
    <property type="match status" value="1"/>
</dbReference>
<evidence type="ECO:0000313" key="3">
    <source>
        <dbReference type="Proteomes" id="UP000503088"/>
    </source>
</evidence>
<dbReference type="GO" id="GO:0017000">
    <property type="term" value="P:antibiotic biosynthetic process"/>
    <property type="evidence" value="ECO:0007669"/>
    <property type="project" value="InterPro"/>
</dbReference>
<evidence type="ECO:0000256" key="1">
    <source>
        <dbReference type="ARBA" id="ARBA00006586"/>
    </source>
</evidence>
<dbReference type="SUPFAM" id="SSF56235">
    <property type="entry name" value="N-terminal nucleophile aminohydrolases (Ntn hydrolases)"/>
    <property type="match status" value="1"/>
</dbReference>
<dbReference type="KEGG" id="kpul:GXN76_06405"/>
<dbReference type="Pfam" id="PF01804">
    <property type="entry name" value="Penicil_amidase"/>
    <property type="match status" value="1"/>
</dbReference>
<reference evidence="2 3" key="1">
    <citation type="submission" date="2020-01" db="EMBL/GenBank/DDBJ databases">
        <authorList>
            <person name="Gulvik C.A."/>
            <person name="Batra D.G."/>
        </authorList>
    </citation>
    <scope>NUCLEOTIDE SEQUENCE [LARGE SCALE GENOMIC DNA]</scope>
    <source>
        <strain evidence="2 3">W9323</strain>
    </source>
</reference>
<dbReference type="EMBL" id="CP048104">
    <property type="protein sequence ID" value="QKG84143.1"/>
    <property type="molecule type" value="Genomic_DNA"/>
</dbReference>
<dbReference type="PANTHER" id="PTHR34218:SF4">
    <property type="entry name" value="ACYL-HOMOSERINE LACTONE ACYLASE QUIP"/>
    <property type="match status" value="1"/>
</dbReference>
<dbReference type="PANTHER" id="PTHR34218">
    <property type="entry name" value="PEPTIDASE S45 PENICILLIN AMIDASE"/>
    <property type="match status" value="1"/>
</dbReference>
<dbReference type="Proteomes" id="UP000503088">
    <property type="component" value="Chromosome"/>
</dbReference>
<dbReference type="AlphaFoldDB" id="A0A7D3Y1A4"/>
<dbReference type="InterPro" id="IPR023343">
    <property type="entry name" value="Penicillin_amidase_dom1"/>
</dbReference>
<dbReference type="RefSeq" id="WP_173221557.1">
    <property type="nucleotide sequence ID" value="NZ_CP048104.1"/>
</dbReference>
<keyword evidence="3" id="KW-1185">Reference proteome</keyword>
<evidence type="ECO:0000313" key="2">
    <source>
        <dbReference type="EMBL" id="QKG84143.1"/>
    </source>
</evidence>
<gene>
    <name evidence="2" type="ORF">GXN76_06405</name>
</gene>
<dbReference type="InterPro" id="IPR029055">
    <property type="entry name" value="Ntn_hydrolases_N"/>
</dbReference>
<dbReference type="InterPro" id="IPR002692">
    <property type="entry name" value="S45"/>
</dbReference>